<comment type="caution">
    <text evidence="3">The sequence shown here is derived from an EMBL/GenBank/DDBJ whole genome shotgun (WGS) entry which is preliminary data.</text>
</comment>
<evidence type="ECO:0000256" key="2">
    <source>
        <dbReference type="HAMAP-Rule" id="MF_01507"/>
    </source>
</evidence>
<evidence type="ECO:0000313" key="4">
    <source>
        <dbReference type="Proteomes" id="UP000657177"/>
    </source>
</evidence>
<name>A0A8J6LHF7_9FIRM</name>
<evidence type="ECO:0000313" key="3">
    <source>
        <dbReference type="EMBL" id="MBA2132050.1"/>
    </source>
</evidence>
<dbReference type="PANTHER" id="PTHR40067:SF1">
    <property type="entry name" value="UPF0297 PROTEIN YRZL"/>
    <property type="match status" value="1"/>
</dbReference>
<dbReference type="RefSeq" id="WP_181338484.1">
    <property type="nucleotide sequence ID" value="NZ_JAAKDE010000001.1"/>
</dbReference>
<evidence type="ECO:0000256" key="1">
    <source>
        <dbReference type="ARBA" id="ARBA00010888"/>
    </source>
</evidence>
<protein>
    <recommendedName>
        <fullName evidence="2">UPF0297 protein G5B42_00530</fullName>
    </recommendedName>
</protein>
<accession>A0A8J6LHF7</accession>
<dbReference type="NCBIfam" id="NF003997">
    <property type="entry name" value="PRK05473.1"/>
    <property type="match status" value="1"/>
</dbReference>
<dbReference type="PIRSF" id="PIRSF037258">
    <property type="entry name" value="DUF965_bac"/>
    <property type="match status" value="1"/>
</dbReference>
<sequence length="84" mass="9689">MHDQTIRFAPKDEDPLDVRKVLKEVCAALTEKGYDPLDQIVGYLLSGDPAYITSHKNARILIRKLDRDQILEELVRYYLESEGV</sequence>
<dbReference type="Pfam" id="PF06135">
    <property type="entry name" value="IreB"/>
    <property type="match status" value="1"/>
</dbReference>
<dbReference type="Proteomes" id="UP000657177">
    <property type="component" value="Unassembled WGS sequence"/>
</dbReference>
<dbReference type="PANTHER" id="PTHR40067">
    <property type="entry name" value="UPF0297 PROTEIN YRZL"/>
    <property type="match status" value="1"/>
</dbReference>
<dbReference type="HAMAP" id="MF_01507">
    <property type="entry name" value="UPF0297"/>
    <property type="match status" value="1"/>
</dbReference>
<organism evidence="3 4">
    <name type="scientific">Capillibacterium thermochitinicola</name>
    <dbReference type="NCBI Taxonomy" id="2699427"/>
    <lineage>
        <taxon>Bacteria</taxon>
        <taxon>Bacillati</taxon>
        <taxon>Bacillota</taxon>
        <taxon>Capillibacterium</taxon>
    </lineage>
</organism>
<dbReference type="InterPro" id="IPR009309">
    <property type="entry name" value="IreB"/>
</dbReference>
<proteinExistence type="inferred from homology"/>
<dbReference type="EMBL" id="JAAKDE010000001">
    <property type="protein sequence ID" value="MBA2132050.1"/>
    <property type="molecule type" value="Genomic_DNA"/>
</dbReference>
<comment type="similarity">
    <text evidence="1 2">Belongs to the UPF0297 family.</text>
</comment>
<dbReference type="AlphaFoldDB" id="A0A8J6LHF7"/>
<keyword evidence="4" id="KW-1185">Reference proteome</keyword>
<reference evidence="3" key="1">
    <citation type="submission" date="2020-06" db="EMBL/GenBank/DDBJ databases">
        <title>Novel chitinolytic bacterium.</title>
        <authorList>
            <person name="Ungkulpasvich U."/>
            <person name="Kosugi A."/>
            <person name="Uke A."/>
        </authorList>
    </citation>
    <scope>NUCLEOTIDE SEQUENCE</scope>
    <source>
        <strain evidence="3">UUS1-1</strain>
    </source>
</reference>
<gene>
    <name evidence="3" type="ORF">G5B42_00530</name>
</gene>